<dbReference type="SUPFAM" id="SSF48452">
    <property type="entry name" value="TPR-like"/>
    <property type="match status" value="2"/>
</dbReference>
<feature type="signal peptide" evidence="11">
    <location>
        <begin position="1"/>
        <end position="20"/>
    </location>
</feature>
<dbReference type="PROSITE" id="PS50005">
    <property type="entry name" value="TPR"/>
    <property type="match status" value="3"/>
</dbReference>
<feature type="repeat" description="TPR" evidence="9">
    <location>
        <begin position="239"/>
        <end position="272"/>
    </location>
</feature>
<evidence type="ECO:0000256" key="5">
    <source>
        <dbReference type="ARBA" id="ARBA00022741"/>
    </source>
</evidence>
<dbReference type="EC" id="2.7.13.3" evidence="2"/>
<name>A0A3N0EIU6_SINP1</name>
<reference evidence="13 14" key="1">
    <citation type="submission" date="2018-10" db="EMBL/GenBank/DDBJ databases">
        <title>Sinomicrobium pectinilyticum sp. nov., a pectinase-producing bacterium isolated from alkaline and saline soil, and emended description of the genus Sinomicrobium.</title>
        <authorList>
            <person name="Cheng B."/>
            <person name="Li C."/>
            <person name="Lai Q."/>
            <person name="Du M."/>
            <person name="Shao Z."/>
            <person name="Xu P."/>
            <person name="Yang C."/>
        </authorList>
    </citation>
    <scope>NUCLEOTIDE SEQUENCE [LARGE SCALE GENOMIC DNA]</scope>
    <source>
        <strain evidence="13 14">5DNS001</strain>
    </source>
</reference>
<keyword evidence="8" id="KW-0902">Two-component regulatory system</keyword>
<comment type="caution">
    <text evidence="13">The sequence shown here is derived from an EMBL/GenBank/DDBJ whole genome shotgun (WGS) entry which is preliminary data.</text>
</comment>
<feature type="repeat" description="TPR" evidence="9">
    <location>
        <begin position="118"/>
        <end position="151"/>
    </location>
</feature>
<dbReference type="GO" id="GO:0016020">
    <property type="term" value="C:membrane"/>
    <property type="evidence" value="ECO:0007669"/>
    <property type="project" value="InterPro"/>
</dbReference>
<dbReference type="Proteomes" id="UP000267469">
    <property type="component" value="Unassembled WGS sequence"/>
</dbReference>
<dbReference type="PANTHER" id="PTHR24421:SF10">
    <property type="entry name" value="NITRATE_NITRITE SENSOR PROTEIN NARQ"/>
    <property type="match status" value="1"/>
</dbReference>
<dbReference type="SMART" id="SM00028">
    <property type="entry name" value="TPR"/>
    <property type="match status" value="5"/>
</dbReference>
<dbReference type="Gene3D" id="1.20.5.1930">
    <property type="match status" value="1"/>
</dbReference>
<dbReference type="AlphaFoldDB" id="A0A3N0EIU6"/>
<dbReference type="CDD" id="cd16917">
    <property type="entry name" value="HATPase_UhpB-NarQ-NarX-like"/>
    <property type="match status" value="1"/>
</dbReference>
<sequence length="677" mass="79966">MKTCKLKYPYAIFFFAIVLAICSACENSRHPAPQLQTEKDSIATWLKKAGQDTMAHTRRQFLAKAYNLALQQKAPLKQEYLSKIAYQASLLQDSSLFKKANKEAMRLVLKIRDTAGIADTHWNYGAFYLDRENYDSAYYHYHRAQKLFEDTGDTYYSGKMLYNMAYIRGRIKDYTGCEVLLFQAISRFQPQDRYKQLYNCYNHLGVVYEELKEYDKAITYHKRALDYLGKMDDKSVFLQDSQNNIGLIYQKQGNQEEALYYFNEALQTPGLESDDVELYTRLMENRAFSRFLDSDTTQLPQDFYRALRVWEDRRNTSGIILGKLRLARYYIKYNDSARARDLAREAYDLARKIRNNRDILSALLFLAGADRENGPEYLQEYIRLSTDIQEQERRTRDKFTRIQYETDQYIEKTRQLSSQKMWILTVGIALVLLLLLLYILNRQFARNKLLHMENLQQKANEQIYLLSLKQQAKLQEGRNQERIRISEELHDSILGDLFAIRIDWGFLKLQGDPDSLQKHRYYLQELQRIERDIREASHELRNEPDTYPLNFIFIVEKLVQKRANTGRFKYRLVHDDSIAWEDIDEVIKVNLYRVIEEALQNCIKHAGTTLVEVQFQRKKNNLLQLTIRDNGIGFNPRKRHKGIGIKNMQSRIRKLRGTFHIHSQKDRGTVLTVSIPI</sequence>
<keyword evidence="9" id="KW-0802">TPR repeat</keyword>
<evidence type="ECO:0000256" key="8">
    <source>
        <dbReference type="ARBA" id="ARBA00023012"/>
    </source>
</evidence>
<keyword evidence="10" id="KW-0472">Membrane</keyword>
<proteinExistence type="predicted"/>
<dbReference type="EMBL" id="RJTM01000069">
    <property type="protein sequence ID" value="RNL87803.1"/>
    <property type="molecule type" value="Genomic_DNA"/>
</dbReference>
<keyword evidence="11" id="KW-0732">Signal</keyword>
<feature type="chain" id="PRO_5018058177" description="histidine kinase" evidence="11">
    <location>
        <begin position="21"/>
        <end position="677"/>
    </location>
</feature>
<dbReference type="PANTHER" id="PTHR24421">
    <property type="entry name" value="NITRATE/NITRITE SENSOR PROTEIN NARX-RELATED"/>
    <property type="match status" value="1"/>
</dbReference>
<dbReference type="GO" id="GO:0005524">
    <property type="term" value="F:ATP binding"/>
    <property type="evidence" value="ECO:0007669"/>
    <property type="project" value="UniProtKB-KW"/>
</dbReference>
<evidence type="ECO:0000259" key="12">
    <source>
        <dbReference type="PROSITE" id="PS50109"/>
    </source>
</evidence>
<evidence type="ECO:0000256" key="3">
    <source>
        <dbReference type="ARBA" id="ARBA00022553"/>
    </source>
</evidence>
<keyword evidence="3" id="KW-0597">Phosphoprotein</keyword>
<keyword evidence="4" id="KW-0808">Transferase</keyword>
<dbReference type="GO" id="GO:0000155">
    <property type="term" value="F:phosphorelay sensor kinase activity"/>
    <property type="evidence" value="ECO:0007669"/>
    <property type="project" value="InterPro"/>
</dbReference>
<evidence type="ECO:0000313" key="14">
    <source>
        <dbReference type="Proteomes" id="UP000267469"/>
    </source>
</evidence>
<keyword evidence="7" id="KW-0067">ATP-binding</keyword>
<dbReference type="OrthoDB" id="977000at2"/>
<evidence type="ECO:0000256" key="4">
    <source>
        <dbReference type="ARBA" id="ARBA00022679"/>
    </source>
</evidence>
<evidence type="ECO:0000256" key="10">
    <source>
        <dbReference type="SAM" id="Phobius"/>
    </source>
</evidence>
<feature type="transmembrane region" description="Helical" evidence="10">
    <location>
        <begin position="421"/>
        <end position="440"/>
    </location>
</feature>
<accession>A0A3N0EIU6</accession>
<organism evidence="13 14">
    <name type="scientific">Sinomicrobium pectinilyticum</name>
    <dbReference type="NCBI Taxonomy" id="1084421"/>
    <lineage>
        <taxon>Bacteria</taxon>
        <taxon>Pseudomonadati</taxon>
        <taxon>Bacteroidota</taxon>
        <taxon>Flavobacteriia</taxon>
        <taxon>Flavobacteriales</taxon>
        <taxon>Flavobacteriaceae</taxon>
        <taxon>Sinomicrobium</taxon>
    </lineage>
</organism>
<dbReference type="InterPro" id="IPR011990">
    <property type="entry name" value="TPR-like_helical_dom_sf"/>
</dbReference>
<keyword evidence="10" id="KW-1133">Transmembrane helix</keyword>
<dbReference type="SMART" id="SM00387">
    <property type="entry name" value="HATPase_c"/>
    <property type="match status" value="1"/>
</dbReference>
<evidence type="ECO:0000256" key="9">
    <source>
        <dbReference type="PROSITE-ProRule" id="PRU00339"/>
    </source>
</evidence>
<dbReference type="RefSeq" id="WP_123215840.1">
    <property type="nucleotide sequence ID" value="NZ_RJTM01000069.1"/>
</dbReference>
<evidence type="ECO:0000256" key="6">
    <source>
        <dbReference type="ARBA" id="ARBA00022777"/>
    </source>
</evidence>
<dbReference type="Gene3D" id="1.25.40.10">
    <property type="entry name" value="Tetratricopeptide repeat domain"/>
    <property type="match status" value="2"/>
</dbReference>
<feature type="domain" description="Histidine kinase" evidence="12">
    <location>
        <begin position="591"/>
        <end position="677"/>
    </location>
</feature>
<dbReference type="Gene3D" id="3.30.565.10">
    <property type="entry name" value="Histidine kinase-like ATPase, C-terminal domain"/>
    <property type="match status" value="1"/>
</dbReference>
<protein>
    <recommendedName>
        <fullName evidence="2">histidine kinase</fullName>
        <ecNumber evidence="2">2.7.13.3</ecNumber>
    </recommendedName>
</protein>
<dbReference type="SUPFAM" id="SSF55874">
    <property type="entry name" value="ATPase domain of HSP90 chaperone/DNA topoisomerase II/histidine kinase"/>
    <property type="match status" value="1"/>
</dbReference>
<comment type="catalytic activity">
    <reaction evidence="1">
        <text>ATP + protein L-histidine = ADP + protein N-phospho-L-histidine.</text>
        <dbReference type="EC" id="2.7.13.3"/>
    </reaction>
</comment>
<dbReference type="InterPro" id="IPR005467">
    <property type="entry name" value="His_kinase_dom"/>
</dbReference>
<dbReference type="InterPro" id="IPR003594">
    <property type="entry name" value="HATPase_dom"/>
</dbReference>
<feature type="repeat" description="TPR" evidence="9">
    <location>
        <begin position="198"/>
        <end position="231"/>
    </location>
</feature>
<evidence type="ECO:0000256" key="11">
    <source>
        <dbReference type="SAM" id="SignalP"/>
    </source>
</evidence>
<dbReference type="InterPro" id="IPR050482">
    <property type="entry name" value="Sensor_HK_TwoCompSys"/>
</dbReference>
<gene>
    <name evidence="13" type="ORF">ED312_09830</name>
</gene>
<dbReference type="Pfam" id="PF13424">
    <property type="entry name" value="TPR_12"/>
    <property type="match status" value="1"/>
</dbReference>
<keyword evidence="6 13" id="KW-0418">Kinase</keyword>
<dbReference type="InterPro" id="IPR019734">
    <property type="entry name" value="TPR_rpt"/>
</dbReference>
<dbReference type="InterPro" id="IPR011712">
    <property type="entry name" value="Sig_transdc_His_kin_sub3_dim/P"/>
</dbReference>
<evidence type="ECO:0000313" key="13">
    <source>
        <dbReference type="EMBL" id="RNL87803.1"/>
    </source>
</evidence>
<evidence type="ECO:0000256" key="1">
    <source>
        <dbReference type="ARBA" id="ARBA00000085"/>
    </source>
</evidence>
<keyword evidence="14" id="KW-1185">Reference proteome</keyword>
<dbReference type="PROSITE" id="PS50109">
    <property type="entry name" value="HIS_KIN"/>
    <property type="match status" value="1"/>
</dbReference>
<keyword evidence="10" id="KW-0812">Transmembrane</keyword>
<dbReference type="Pfam" id="PF07730">
    <property type="entry name" value="HisKA_3"/>
    <property type="match status" value="1"/>
</dbReference>
<evidence type="ECO:0000256" key="2">
    <source>
        <dbReference type="ARBA" id="ARBA00012438"/>
    </source>
</evidence>
<evidence type="ECO:0000256" key="7">
    <source>
        <dbReference type="ARBA" id="ARBA00022840"/>
    </source>
</evidence>
<keyword evidence="5" id="KW-0547">Nucleotide-binding</keyword>
<dbReference type="GO" id="GO:0046983">
    <property type="term" value="F:protein dimerization activity"/>
    <property type="evidence" value="ECO:0007669"/>
    <property type="project" value="InterPro"/>
</dbReference>
<dbReference type="InterPro" id="IPR036890">
    <property type="entry name" value="HATPase_C_sf"/>
</dbReference>
<dbReference type="Pfam" id="PF02518">
    <property type="entry name" value="HATPase_c"/>
    <property type="match status" value="1"/>
</dbReference>